<comment type="caution">
    <text evidence="3">The sequence shown here is derived from an EMBL/GenBank/DDBJ whole genome shotgun (WGS) entry which is preliminary data.</text>
</comment>
<accession>A0ABW4EE24</accession>
<keyword evidence="4" id="KW-1185">Reference proteome</keyword>
<dbReference type="InterPro" id="IPR011083">
    <property type="entry name" value="Phage_tail_collar_dom"/>
</dbReference>
<feature type="chain" id="PRO_5046675971" evidence="1">
    <location>
        <begin position="31"/>
        <end position="206"/>
    </location>
</feature>
<evidence type="ECO:0000313" key="3">
    <source>
        <dbReference type="EMBL" id="MFD1508373.1"/>
    </source>
</evidence>
<dbReference type="SUPFAM" id="SSF88874">
    <property type="entry name" value="Receptor-binding domain of short tail fibre protein gp12"/>
    <property type="match status" value="1"/>
</dbReference>
<evidence type="ECO:0000259" key="2">
    <source>
        <dbReference type="Pfam" id="PF07484"/>
    </source>
</evidence>
<protein>
    <submittedName>
        <fullName evidence="3">Phage tail protein</fullName>
    </submittedName>
</protein>
<feature type="domain" description="Phage tail collar" evidence="2">
    <location>
        <begin position="36"/>
        <end position="92"/>
    </location>
</feature>
<feature type="signal peptide" evidence="1">
    <location>
        <begin position="1"/>
        <end position="30"/>
    </location>
</feature>
<sequence>MRFSKPARTFIACSVLGLGAALTVPDTARAQDAILGQLTAFGFNFCPRGWAPANGALLPISSNTALFSLLGTQFGGNGTTTFALPDLRGRSPINQGTGPGLTNYPMGAIGGSETVTLTVNQMPSHSHIVNGTNEAADKHGPGNDFPAAPYLPDGSEFNIYHDGPPNRTMDPGVISPTGGSQPHENRMPFVAVNWCIATQGIYPSRS</sequence>
<keyword evidence="1" id="KW-0732">Signal</keyword>
<proteinExistence type="predicted"/>
<dbReference type="Gene3D" id="3.90.1340.10">
    <property type="entry name" value="Phage tail collar domain"/>
    <property type="match status" value="1"/>
</dbReference>
<name>A0ABW4EE24_9RHOB</name>
<dbReference type="InterPro" id="IPR037053">
    <property type="entry name" value="Phage_tail_collar_dom_sf"/>
</dbReference>
<dbReference type="EMBL" id="JBHUDD010000027">
    <property type="protein sequence ID" value="MFD1508373.1"/>
    <property type="molecule type" value="Genomic_DNA"/>
</dbReference>
<evidence type="ECO:0000313" key="4">
    <source>
        <dbReference type="Proteomes" id="UP001597186"/>
    </source>
</evidence>
<dbReference type="Proteomes" id="UP001597186">
    <property type="component" value="Unassembled WGS sequence"/>
</dbReference>
<dbReference type="RefSeq" id="WP_379912926.1">
    <property type="nucleotide sequence ID" value="NZ_JBHUDD010000027.1"/>
</dbReference>
<evidence type="ECO:0000256" key="1">
    <source>
        <dbReference type="SAM" id="SignalP"/>
    </source>
</evidence>
<reference evidence="4" key="1">
    <citation type="journal article" date="2019" name="Int. J. Syst. Evol. Microbiol.">
        <title>The Global Catalogue of Microorganisms (GCM) 10K type strain sequencing project: providing services to taxonomists for standard genome sequencing and annotation.</title>
        <authorList>
            <consortium name="The Broad Institute Genomics Platform"/>
            <consortium name="The Broad Institute Genome Sequencing Center for Infectious Disease"/>
            <person name="Wu L."/>
            <person name="Ma J."/>
        </authorList>
    </citation>
    <scope>NUCLEOTIDE SEQUENCE [LARGE SCALE GENOMIC DNA]</scope>
    <source>
        <strain evidence="4">CGMCC 1.12477</strain>
    </source>
</reference>
<dbReference type="Pfam" id="PF07484">
    <property type="entry name" value="Collar"/>
    <property type="match status" value="1"/>
</dbReference>
<gene>
    <name evidence="3" type="ORF">ACFTOW_03025</name>
</gene>
<organism evidence="3 4">
    <name type="scientific">Lacimonas salitolerans</name>
    <dbReference type="NCBI Taxonomy" id="1323750"/>
    <lineage>
        <taxon>Bacteria</taxon>
        <taxon>Pseudomonadati</taxon>
        <taxon>Pseudomonadota</taxon>
        <taxon>Alphaproteobacteria</taxon>
        <taxon>Rhodobacterales</taxon>
        <taxon>Paracoccaceae</taxon>
        <taxon>Lacimonas</taxon>
    </lineage>
</organism>